<organism evidence="2 3">
    <name type="scientific">Pseudoalteromonas piratica</name>
    <dbReference type="NCBI Taxonomy" id="1348114"/>
    <lineage>
        <taxon>Bacteria</taxon>
        <taxon>Pseudomonadati</taxon>
        <taxon>Pseudomonadota</taxon>
        <taxon>Gammaproteobacteria</taxon>
        <taxon>Alteromonadales</taxon>
        <taxon>Pseudoalteromonadaceae</taxon>
        <taxon>Pseudoalteromonas</taxon>
    </lineage>
</organism>
<gene>
    <name evidence="2" type="ORF">OM33_20560</name>
</gene>
<dbReference type="InterPro" id="IPR013783">
    <property type="entry name" value="Ig-like_fold"/>
</dbReference>
<dbReference type="InterPro" id="IPR003961">
    <property type="entry name" value="FN3_dom"/>
</dbReference>
<evidence type="ECO:0000313" key="2">
    <source>
        <dbReference type="EMBL" id="AIY67426.1"/>
    </source>
</evidence>
<keyword evidence="3" id="KW-1185">Reference proteome</keyword>
<accession>A0A0A7EMX6</accession>
<dbReference type="HOGENOM" id="CLU_256350_0_0_6"/>
<dbReference type="PROSITE" id="PS50853">
    <property type="entry name" value="FN3"/>
    <property type="match status" value="1"/>
</dbReference>
<name>A0A0A7EMX6_9GAMM</name>
<dbReference type="EMBL" id="CP009889">
    <property type="protein sequence ID" value="AIY67426.1"/>
    <property type="molecule type" value="Genomic_DNA"/>
</dbReference>
<dbReference type="Proteomes" id="UP000030341">
    <property type="component" value="Chromosome 2"/>
</dbReference>
<dbReference type="STRING" id="1348114.OM33_20560"/>
<reference evidence="2 3" key="1">
    <citation type="submission" date="2014-11" db="EMBL/GenBank/DDBJ databases">
        <title>Complete Genome Sequence of Pseudoalteromonas sp. Strain OCN003 Isolated from Kaneohe Bay, Oahu, Hawaii.</title>
        <authorList>
            <person name="Beurmann S."/>
            <person name="Videau P."/>
            <person name="Ushijima B."/>
            <person name="Smith A.M."/>
            <person name="Aeby G.S."/>
            <person name="Callahan S.M."/>
            <person name="Belcaid M."/>
        </authorList>
    </citation>
    <scope>NUCLEOTIDE SEQUENCE [LARGE SCALE GENOMIC DNA]</scope>
    <source>
        <strain evidence="2 3">OCN003</strain>
    </source>
</reference>
<dbReference type="Gene3D" id="2.60.40.10">
    <property type="entry name" value="Immunoglobulins"/>
    <property type="match status" value="3"/>
</dbReference>
<dbReference type="eggNOG" id="COG4733">
    <property type="taxonomic scope" value="Bacteria"/>
</dbReference>
<sequence length="1370" mass="150184">MKSMPVLKNGEFSSSTLLTSLSSQFYAKLKSPFVCFFIFILLFASFSSFAAMKVHRFEWSPSVVTLGTPTTFYWNIEGAEFCFGNNKRRTAVGNNGRQLFSSPVNRTTSWYCQDSSGDRIYLTANVRVLPPAPGRLSTPSAPSNAPINSNQTISWSSTSGADYFNLYQNGSLYYQGNRTSTTISSSTSGTNSYRVNACNDGGCGPLSSTRYVSFYDKPSTPSSIPDVVGGSYHPYGTSVQLSLPTVANATYYQVFMSTTDSNYQLQSSANQVTLRSDWGYNYIKYRACNNAGCSGLSSWRRTHSYGSPKQASPSASNTTVIKHNTVDISWPNPQHIIYSGSYYERQVVAPSGHIENLPSLNHTSGATSTSFTSSALSQTGTYIFKVRACNPSLPCGPWGSANVNVAEAITQAPNLDIGYAYHPVNSSKEIKWSSISGANRYELFEDSSKIHDYKSLTDSVSHANYGRRYYKVRACNEIGCGPYSTSLPIYFYTAPGGVNNFKATPSSVEVGGNSKLTWDLPGGNVPGISYVISKEGTELSRTSNQYMDVTVTSSQNIFSIVACNPENVGCGSARNVSIEGTPITAPTAIPSVVGGHYYPLNSTINVNISAIDGATSYRLKVETGPIEGVNKQPLLTKNFTGSNTSFSSSKTGYHFVSYAQCKGNYCSEFGPTQRIVVYGRPGYAKNVVADPVSTSVGSSANIKWAFNGVRVGGHYKLKQMRPDGTTKQYANITQPTGVFDFEQTTESLTLAGPHTFKIDSCNDDSHCSGDVNITVDVFPAKPEEMPDVAGGNYQRVNSSVSVTMPIISGAQSYKLKLQTGNLEGTNKQPATESITYQGNIAKFTPQSTGYYFLSYAHCSNGVCSEYGPELRIHVYGKSGEATAVTVDKTYVNAGNNVTISWKWASGIRVDGYYTVVHTLPNGTLNTTYKPKVVQKAFVENHLIASPILNEKGKHTFKVLSCNDETLCTTGVVTEVEVVDPVTVNRFEWTPNKVVVGQPSTFYWNISGVETCQRADVEVDPKGPRTNVGNNGVQIFTEVQQKQTKWECFTKSGVRYPFDNSKFITAQLDVLQEADGVNMPILSKNSDSLIWTYNSSADNYKLEVAKCGASCTEIPYTAWQLEGYVTEQSYLLPEIVENKVYRIQACNAQQECGAHSNSITVTTNDTVNVNRFEWVPNVVLAGQPTTFYWDISGVENCRRADPDDKKGWRGTEGNNGLQIYENPIERNTIWECFKDINDLTTRYPSDSSLFISAPLKVLGKPDGISIPLLEKTEGTLIWSTIANAESYELQHYACGETCGNYTEANWQLIQKSASTSFALPNDDTKRAYRVKACFADDRCSAWSNVWQPIQKKKIIFIHTDLLGSPVAETKE</sequence>
<evidence type="ECO:0000313" key="3">
    <source>
        <dbReference type="Proteomes" id="UP000030341"/>
    </source>
</evidence>
<dbReference type="RefSeq" id="WP_040136405.1">
    <property type="nucleotide sequence ID" value="NZ_CP009889.1"/>
</dbReference>
<feature type="domain" description="Fibronectin type-III" evidence="1">
    <location>
        <begin position="312"/>
        <end position="413"/>
    </location>
</feature>
<dbReference type="OrthoDB" id="9815903at2"/>
<evidence type="ECO:0000259" key="1">
    <source>
        <dbReference type="PROSITE" id="PS50853"/>
    </source>
</evidence>
<proteinExistence type="predicted"/>
<dbReference type="KEGG" id="pseo:OM33_20560"/>
<protein>
    <recommendedName>
        <fullName evidence="1">Fibronectin type-III domain-containing protein</fullName>
    </recommendedName>
</protein>